<dbReference type="Proteomes" id="UP000320209">
    <property type="component" value="Unassembled WGS sequence"/>
</dbReference>
<feature type="coiled-coil region" evidence="1">
    <location>
        <begin position="142"/>
        <end position="212"/>
    </location>
</feature>
<dbReference type="EMBL" id="VFOV01000001">
    <property type="protein sequence ID" value="TQL70268.1"/>
    <property type="molecule type" value="Genomic_DNA"/>
</dbReference>
<comment type="caution">
    <text evidence="2">The sequence shown here is derived from an EMBL/GenBank/DDBJ whole genome shotgun (WGS) entry which is preliminary data.</text>
</comment>
<dbReference type="RefSeq" id="WP_170225253.1">
    <property type="nucleotide sequence ID" value="NZ_VFOV01000001.1"/>
</dbReference>
<name>A0A543ACG1_9ACTN</name>
<dbReference type="AlphaFoldDB" id="A0A543ACG1"/>
<protein>
    <submittedName>
        <fullName evidence="2">Uncharacterized protein</fullName>
    </submittedName>
</protein>
<reference evidence="2 3" key="1">
    <citation type="submission" date="2019-06" db="EMBL/GenBank/DDBJ databases">
        <title>Sequencing the genomes of 1000 actinobacteria strains.</title>
        <authorList>
            <person name="Klenk H.-P."/>
        </authorList>
    </citation>
    <scope>NUCLEOTIDE SEQUENCE [LARGE SCALE GENOMIC DNA]</scope>
    <source>
        <strain evidence="2 3">DSM 25218</strain>
    </source>
</reference>
<sequence>MPAVAEILRLRAPLSLPVLRAALKGKRVLLTEDELLSILGSGGFVEGPPGQWSLAPSGSAAPASPVSAGAAGASGAAVRFNQASLASRAGVAGDVLVRVLESLVTDHPEVNWGALRDRLESGADVAVSDRTLGLLEEGVRRFEVARLRVEKQEAEARAKESERRRELQQMAESEVAMLRAELDDERRRAHDAAIERDRLRQEAEKLVALKEQEATGWVATAGGGWMLDLGAPETFGEEKLRQALGQLESALVVLNVNIGASELEAVVVHPGGVAVIEQHDIPSTAGVVSVPASGDASVDERPLEVADPRGEVLAAVRLLQKTASLDLAYLPVLAFQGPADAEGEDVLVCLTAEVDLAVDDMLHSQSARVSADDALALLGKLGVPDLPQPPTGF</sequence>
<evidence type="ECO:0000313" key="2">
    <source>
        <dbReference type="EMBL" id="TQL70268.1"/>
    </source>
</evidence>
<proteinExistence type="predicted"/>
<organism evidence="2 3">
    <name type="scientific">Nocardioides albertanoniae</name>
    <dbReference type="NCBI Taxonomy" id="1175486"/>
    <lineage>
        <taxon>Bacteria</taxon>
        <taxon>Bacillati</taxon>
        <taxon>Actinomycetota</taxon>
        <taxon>Actinomycetes</taxon>
        <taxon>Propionibacteriales</taxon>
        <taxon>Nocardioidaceae</taxon>
        <taxon>Nocardioides</taxon>
    </lineage>
</organism>
<evidence type="ECO:0000313" key="3">
    <source>
        <dbReference type="Proteomes" id="UP000320209"/>
    </source>
</evidence>
<keyword evidence="1" id="KW-0175">Coiled coil</keyword>
<evidence type="ECO:0000256" key="1">
    <source>
        <dbReference type="SAM" id="Coils"/>
    </source>
</evidence>
<accession>A0A543ACG1</accession>
<keyword evidence="3" id="KW-1185">Reference proteome</keyword>
<gene>
    <name evidence="2" type="ORF">FB381_4197</name>
</gene>